<dbReference type="Proteomes" id="UP000018888">
    <property type="component" value="Unassembled WGS sequence"/>
</dbReference>
<protein>
    <recommendedName>
        <fullName evidence="3">Vertnin</fullName>
    </recommendedName>
</protein>
<evidence type="ECO:0000313" key="2">
    <source>
        <dbReference type="Proteomes" id="UP000018888"/>
    </source>
</evidence>
<sequence>MNSSTAADILYSIFDFLSKDNIMLSEVINYGVQFDTTSILPNINNNFINEKWNEDNQDHEAMKLLPERYEDYICIKSSPDGNCFFNSASLIVFDNENIIINDCGFKKESEYISELKLMCKPHSWNSMMAFFGLASVLYKCSWHIVYPYTHFIDYRDLRGFVEKVADRVGKPYSEFIDVGLYKSHFSHRLLGSAKEDRVKRPVLSSVKQGYCKLENYLVQPKSNYSEIWPRTFSSEKPEKDEFQPIKNETALSKGASQVTAKFGWLEIGSIKKGFINFQAKSYEACPICDICHERDQLYGFLLRDGCFILKCYWQKQYKPDHRGLVFKGASDIIKPKERPKQKIVDRMANAISNPYPLSELSGGVINVKEMEDFPEAYPDFLNEPGVKLICPAFSGFLTEKLLVMNHWSRLSLSRIEFLARPIVAILDEANAIHRQMSSGVNARESESVMHDVLKTAQHILAMDAFANESTLNFLKAYREDDIW</sequence>
<name>A0A2P4P4P9_RHIID</name>
<dbReference type="EMBL" id="AUPC02000395">
    <property type="protein sequence ID" value="POG60357.1"/>
    <property type="molecule type" value="Genomic_DNA"/>
</dbReference>
<evidence type="ECO:0000313" key="1">
    <source>
        <dbReference type="EMBL" id="POG60357.1"/>
    </source>
</evidence>
<comment type="caution">
    <text evidence="1">The sequence shown here is derived from an EMBL/GenBank/DDBJ whole genome shotgun (WGS) entry which is preliminary data.</text>
</comment>
<proteinExistence type="predicted"/>
<dbReference type="VEuPathDB" id="FungiDB:RhiirFUN_017434"/>
<accession>A0A2P4P4P9</accession>
<evidence type="ECO:0008006" key="3">
    <source>
        <dbReference type="Google" id="ProtNLM"/>
    </source>
</evidence>
<dbReference type="AlphaFoldDB" id="A0A2P4P4P9"/>
<organism evidence="1 2">
    <name type="scientific">Rhizophagus irregularis (strain DAOM 181602 / DAOM 197198 / MUCL 43194)</name>
    <name type="common">Arbuscular mycorrhizal fungus</name>
    <name type="synonym">Glomus intraradices</name>
    <dbReference type="NCBI Taxonomy" id="747089"/>
    <lineage>
        <taxon>Eukaryota</taxon>
        <taxon>Fungi</taxon>
        <taxon>Fungi incertae sedis</taxon>
        <taxon>Mucoromycota</taxon>
        <taxon>Glomeromycotina</taxon>
        <taxon>Glomeromycetes</taxon>
        <taxon>Glomerales</taxon>
        <taxon>Glomeraceae</taxon>
        <taxon>Rhizophagus</taxon>
    </lineage>
</organism>
<keyword evidence="2" id="KW-1185">Reference proteome</keyword>
<gene>
    <name evidence="1" type="ORF">GLOIN_2v1788014</name>
</gene>
<reference evidence="1 2" key="2">
    <citation type="journal article" date="2018" name="New Phytol.">
        <title>High intraspecific genome diversity in the model arbuscular mycorrhizal symbiont Rhizophagus irregularis.</title>
        <authorList>
            <person name="Chen E.C.H."/>
            <person name="Morin E."/>
            <person name="Beaudet D."/>
            <person name="Noel J."/>
            <person name="Yildirir G."/>
            <person name="Ndikumana S."/>
            <person name="Charron P."/>
            <person name="St-Onge C."/>
            <person name="Giorgi J."/>
            <person name="Kruger M."/>
            <person name="Marton T."/>
            <person name="Ropars J."/>
            <person name="Grigoriev I.V."/>
            <person name="Hainaut M."/>
            <person name="Henrissat B."/>
            <person name="Roux C."/>
            <person name="Martin F."/>
            <person name="Corradi N."/>
        </authorList>
    </citation>
    <scope>NUCLEOTIDE SEQUENCE [LARGE SCALE GENOMIC DNA]</scope>
    <source>
        <strain evidence="1 2">DAOM 197198</strain>
    </source>
</reference>
<reference evidence="1 2" key="1">
    <citation type="journal article" date="2013" name="Proc. Natl. Acad. Sci. U.S.A.">
        <title>Genome of an arbuscular mycorrhizal fungus provides insight into the oldest plant symbiosis.</title>
        <authorList>
            <person name="Tisserant E."/>
            <person name="Malbreil M."/>
            <person name="Kuo A."/>
            <person name="Kohler A."/>
            <person name="Symeonidi A."/>
            <person name="Balestrini R."/>
            <person name="Charron P."/>
            <person name="Duensing N."/>
            <person name="Frei Dit Frey N."/>
            <person name="Gianinazzi-Pearson V."/>
            <person name="Gilbert L.B."/>
            <person name="Handa Y."/>
            <person name="Herr J.R."/>
            <person name="Hijri M."/>
            <person name="Koul R."/>
            <person name="Kawaguchi M."/>
            <person name="Krajinski F."/>
            <person name="Lammers P.J."/>
            <person name="Masclaux F.G."/>
            <person name="Murat C."/>
            <person name="Morin E."/>
            <person name="Ndikumana S."/>
            <person name="Pagni M."/>
            <person name="Petitpierre D."/>
            <person name="Requena N."/>
            <person name="Rosikiewicz P."/>
            <person name="Riley R."/>
            <person name="Saito K."/>
            <person name="San Clemente H."/>
            <person name="Shapiro H."/>
            <person name="van Tuinen D."/>
            <person name="Becard G."/>
            <person name="Bonfante P."/>
            <person name="Paszkowski U."/>
            <person name="Shachar-Hill Y.Y."/>
            <person name="Tuskan G.A."/>
            <person name="Young P.W."/>
            <person name="Sanders I.R."/>
            <person name="Henrissat B."/>
            <person name="Rensing S.A."/>
            <person name="Grigoriev I.V."/>
            <person name="Corradi N."/>
            <person name="Roux C."/>
            <person name="Martin F."/>
        </authorList>
    </citation>
    <scope>NUCLEOTIDE SEQUENCE [LARGE SCALE GENOMIC DNA]</scope>
    <source>
        <strain evidence="1 2">DAOM 197198</strain>
    </source>
</reference>